<dbReference type="Pfam" id="PF12833">
    <property type="entry name" value="HTH_18"/>
    <property type="match status" value="1"/>
</dbReference>
<dbReference type="Proteomes" id="UP000587415">
    <property type="component" value="Unassembled WGS sequence"/>
</dbReference>
<dbReference type="SUPFAM" id="SSF46689">
    <property type="entry name" value="Homeodomain-like"/>
    <property type="match status" value="1"/>
</dbReference>
<evidence type="ECO:0000256" key="2">
    <source>
        <dbReference type="ARBA" id="ARBA00023125"/>
    </source>
</evidence>
<comment type="caution">
    <text evidence="5">The sequence shown here is derived from an EMBL/GenBank/DDBJ whole genome shotgun (WGS) entry which is preliminary data.</text>
</comment>
<gene>
    <name evidence="5" type="ORF">GGQ87_001950</name>
</gene>
<dbReference type="InterPro" id="IPR018060">
    <property type="entry name" value="HTH_AraC"/>
</dbReference>
<proteinExistence type="predicted"/>
<protein>
    <submittedName>
        <fullName evidence="5">AraC-like DNA-binding protein</fullName>
    </submittedName>
</protein>
<keyword evidence="1" id="KW-0805">Transcription regulation</keyword>
<evidence type="ECO:0000259" key="4">
    <source>
        <dbReference type="PROSITE" id="PS01124"/>
    </source>
</evidence>
<dbReference type="RefSeq" id="WP_168046997.1">
    <property type="nucleotide sequence ID" value="NZ_JAATJM010000001.1"/>
</dbReference>
<evidence type="ECO:0000256" key="3">
    <source>
        <dbReference type="ARBA" id="ARBA00023163"/>
    </source>
</evidence>
<accession>A0A7X6BNS8</accession>
<dbReference type="SMART" id="SM00342">
    <property type="entry name" value="HTH_ARAC"/>
    <property type="match status" value="1"/>
</dbReference>
<dbReference type="PROSITE" id="PS01124">
    <property type="entry name" value="HTH_ARAC_FAMILY_2"/>
    <property type="match status" value="1"/>
</dbReference>
<dbReference type="AlphaFoldDB" id="A0A7X6BNS8"/>
<keyword evidence="6" id="KW-1185">Reference proteome</keyword>
<feature type="domain" description="HTH araC/xylS-type" evidence="4">
    <location>
        <begin position="225"/>
        <end position="324"/>
    </location>
</feature>
<dbReference type="InterPro" id="IPR009057">
    <property type="entry name" value="Homeodomain-like_sf"/>
</dbReference>
<dbReference type="InterPro" id="IPR018062">
    <property type="entry name" value="HTH_AraC-typ_CS"/>
</dbReference>
<organism evidence="5 6">
    <name type="scientific">Brevundimonas alba</name>
    <dbReference type="NCBI Taxonomy" id="74314"/>
    <lineage>
        <taxon>Bacteria</taxon>
        <taxon>Pseudomonadati</taxon>
        <taxon>Pseudomonadota</taxon>
        <taxon>Alphaproteobacteria</taxon>
        <taxon>Caulobacterales</taxon>
        <taxon>Caulobacteraceae</taxon>
        <taxon>Brevundimonas</taxon>
    </lineage>
</organism>
<keyword evidence="2 5" id="KW-0238">DNA-binding</keyword>
<dbReference type="GO" id="GO:0043565">
    <property type="term" value="F:sequence-specific DNA binding"/>
    <property type="evidence" value="ECO:0007669"/>
    <property type="project" value="InterPro"/>
</dbReference>
<dbReference type="PROSITE" id="PS00041">
    <property type="entry name" value="HTH_ARAC_FAMILY_1"/>
    <property type="match status" value="1"/>
</dbReference>
<sequence length="344" mass="38355">MKQADPSDSVASEREPIPILYYSTSDLPVSERYQAWYLRDWPRTEPVFRTEPYEPFDTRWESAQLGPVVFVYCEITGMRWERRIQDIRVSDFDPLILSMMIEGAAHGDMDGRAFRETSGTFHIHDLARPSLHVSTASRTYSLVIPRAVATEVLAPLHDLHGLVVSGEPATMLFAHAAYVREALHRLDLAHADRLGRAFLDLLALALAEARTSSPSPVGAEKALRRRAAEEIEKRLGSGGIAVSDLCRALDVSRGRLFAAFQSDGGVQAYIMTERLGRARVALADIDRAEPIGGIAHRLGFSDAPHLSRAFRQRYGMTPREYRRLLTTDRELLRASEDAGSSAPD</sequence>
<dbReference type="PRINTS" id="PR00032">
    <property type="entry name" value="HTHARAC"/>
</dbReference>
<name>A0A7X6BNS8_9CAUL</name>
<keyword evidence="3" id="KW-0804">Transcription</keyword>
<dbReference type="PANTHER" id="PTHR46796:SF6">
    <property type="entry name" value="ARAC SUBFAMILY"/>
    <property type="match status" value="1"/>
</dbReference>
<dbReference type="InterPro" id="IPR050204">
    <property type="entry name" value="AraC_XylS_family_regulators"/>
</dbReference>
<dbReference type="EMBL" id="JAATJM010000001">
    <property type="protein sequence ID" value="NJC41692.1"/>
    <property type="molecule type" value="Genomic_DNA"/>
</dbReference>
<dbReference type="InterPro" id="IPR020449">
    <property type="entry name" value="Tscrpt_reg_AraC-type_HTH"/>
</dbReference>
<evidence type="ECO:0000313" key="6">
    <source>
        <dbReference type="Proteomes" id="UP000587415"/>
    </source>
</evidence>
<dbReference type="GO" id="GO:0003700">
    <property type="term" value="F:DNA-binding transcription factor activity"/>
    <property type="evidence" value="ECO:0007669"/>
    <property type="project" value="InterPro"/>
</dbReference>
<evidence type="ECO:0000313" key="5">
    <source>
        <dbReference type="EMBL" id="NJC41692.1"/>
    </source>
</evidence>
<dbReference type="Gene3D" id="1.10.10.60">
    <property type="entry name" value="Homeodomain-like"/>
    <property type="match status" value="1"/>
</dbReference>
<evidence type="ECO:0000256" key="1">
    <source>
        <dbReference type="ARBA" id="ARBA00023015"/>
    </source>
</evidence>
<dbReference type="PANTHER" id="PTHR46796">
    <property type="entry name" value="HTH-TYPE TRANSCRIPTIONAL ACTIVATOR RHAS-RELATED"/>
    <property type="match status" value="1"/>
</dbReference>
<reference evidence="5 6" key="1">
    <citation type="submission" date="2020-03" db="EMBL/GenBank/DDBJ databases">
        <title>Genomic Encyclopedia of Type Strains, Phase IV (KMG-IV): sequencing the most valuable type-strain genomes for metagenomic binning, comparative biology and taxonomic classification.</title>
        <authorList>
            <person name="Goeker M."/>
        </authorList>
    </citation>
    <scope>NUCLEOTIDE SEQUENCE [LARGE SCALE GENOMIC DNA]</scope>
    <source>
        <strain evidence="5 6">DSM 4736</strain>
    </source>
</reference>